<protein>
    <submittedName>
        <fullName evidence="1">Uncharacterized protein</fullName>
    </submittedName>
</protein>
<sequence length="37" mass="3926">MRAGKGEQACGIFPCEQELIAAGKDYITLLLIGSKVT</sequence>
<dbReference type="KEGG" id="kps:KPNJ2_00301"/>
<dbReference type="Proteomes" id="UP000019586">
    <property type="component" value="Chromosome"/>
</dbReference>
<dbReference type="EMBL" id="CP006918">
    <property type="protein sequence ID" value="AHM77081.1"/>
    <property type="molecule type" value="Genomic_DNA"/>
</dbReference>
<dbReference type="AlphaFoldDB" id="W8VD35"/>
<evidence type="ECO:0000313" key="2">
    <source>
        <dbReference type="Proteomes" id="UP000019586"/>
    </source>
</evidence>
<reference evidence="1 2" key="1">
    <citation type="journal article" date="2014" name="Proc. Natl. Acad. Sci. U.S.A.">
        <title>Molecular dissection of the evolution of carbapenem-resistant multilocus sequence type 258 Klebsiella pneumoniae.</title>
        <authorList>
            <person name="Deleo F.R."/>
            <person name="Chen L."/>
            <person name="Porcella S.F."/>
            <person name="Martens C.A."/>
            <person name="Kobayashi S.D."/>
            <person name="Porter A.R."/>
            <person name="Chavda K.D."/>
            <person name="Jacobs M.R."/>
            <person name="Mathema B."/>
            <person name="Olsen R.J."/>
            <person name="Bonomo R.A."/>
            <person name="Musser J.M."/>
            <person name="Kreiswirth B.N."/>
        </authorList>
    </citation>
    <scope>NUCLEOTIDE SEQUENCE [LARGE SCALE GENOMIC DNA]</scope>
    <source>
        <strain evidence="1">30684/NJST258_2</strain>
    </source>
</reference>
<evidence type="ECO:0000313" key="1">
    <source>
        <dbReference type="EMBL" id="AHM77081.1"/>
    </source>
</evidence>
<gene>
    <name evidence="1" type="ORF">KPNJ2_00301</name>
</gene>
<accession>W8VD35</accession>
<dbReference type="HOGENOM" id="CLU_3344736_0_0_6"/>
<organism evidence="1 2">
    <name type="scientific">Klebsiella pneumoniae 30684/NJST258_2</name>
    <dbReference type="NCBI Taxonomy" id="1420013"/>
    <lineage>
        <taxon>Bacteria</taxon>
        <taxon>Pseudomonadati</taxon>
        <taxon>Pseudomonadota</taxon>
        <taxon>Gammaproteobacteria</taxon>
        <taxon>Enterobacterales</taxon>
        <taxon>Enterobacteriaceae</taxon>
        <taxon>Klebsiella/Raoultella group</taxon>
        <taxon>Klebsiella</taxon>
        <taxon>Klebsiella pneumoniae complex</taxon>
    </lineage>
</organism>
<name>W8VD35_KLEPN</name>
<proteinExistence type="predicted"/>